<organism evidence="3">
    <name type="scientific">Tanacetum cinerariifolium</name>
    <name type="common">Dalmatian daisy</name>
    <name type="synonym">Chrysanthemum cinerariifolium</name>
    <dbReference type="NCBI Taxonomy" id="118510"/>
    <lineage>
        <taxon>Eukaryota</taxon>
        <taxon>Viridiplantae</taxon>
        <taxon>Streptophyta</taxon>
        <taxon>Embryophyta</taxon>
        <taxon>Tracheophyta</taxon>
        <taxon>Spermatophyta</taxon>
        <taxon>Magnoliopsida</taxon>
        <taxon>eudicotyledons</taxon>
        <taxon>Gunneridae</taxon>
        <taxon>Pentapetalae</taxon>
        <taxon>asterids</taxon>
        <taxon>campanulids</taxon>
        <taxon>Asterales</taxon>
        <taxon>Asteraceae</taxon>
        <taxon>Asteroideae</taxon>
        <taxon>Anthemideae</taxon>
        <taxon>Anthemidinae</taxon>
        <taxon>Tanacetum</taxon>
    </lineage>
</organism>
<gene>
    <name evidence="3" type="ORF">Tci_000480</name>
</gene>
<comment type="caution">
    <text evidence="3">The sequence shown here is derived from an EMBL/GenBank/DDBJ whole genome shotgun (WGS) entry which is preliminary data.</text>
</comment>
<feature type="transmembrane region" description="Helical" evidence="2">
    <location>
        <begin position="829"/>
        <end position="852"/>
    </location>
</feature>
<name>A0A699GFI2_TANCI</name>
<dbReference type="EMBL" id="BKCJ010000007">
    <property type="protein sequence ID" value="GEU28502.1"/>
    <property type="molecule type" value="Genomic_DNA"/>
</dbReference>
<dbReference type="AlphaFoldDB" id="A0A699GFI2"/>
<feature type="transmembrane region" description="Helical" evidence="2">
    <location>
        <begin position="735"/>
        <end position="753"/>
    </location>
</feature>
<keyword evidence="2" id="KW-0472">Membrane</keyword>
<feature type="region of interest" description="Disordered" evidence="1">
    <location>
        <begin position="475"/>
        <end position="505"/>
    </location>
</feature>
<feature type="transmembrane region" description="Helical" evidence="2">
    <location>
        <begin position="765"/>
        <end position="785"/>
    </location>
</feature>
<evidence type="ECO:0000256" key="2">
    <source>
        <dbReference type="SAM" id="Phobius"/>
    </source>
</evidence>
<feature type="region of interest" description="Disordered" evidence="1">
    <location>
        <begin position="333"/>
        <end position="359"/>
    </location>
</feature>
<proteinExistence type="predicted"/>
<protein>
    <submittedName>
        <fullName evidence="3">Uncharacterized protein</fullName>
    </submittedName>
</protein>
<reference evidence="3" key="1">
    <citation type="journal article" date="2019" name="Sci. Rep.">
        <title>Draft genome of Tanacetum cinerariifolium, the natural source of mosquito coil.</title>
        <authorList>
            <person name="Yamashiro T."/>
            <person name="Shiraishi A."/>
            <person name="Satake H."/>
            <person name="Nakayama K."/>
        </authorList>
    </citation>
    <scope>NUCLEOTIDE SEQUENCE</scope>
</reference>
<sequence length="869" mass="94575">MQEPARIGRAFEVDPVTAGVAALGNKIIAGSGLVVPPARFQALRSLDDLERTAVKRPVVAHQQRNRFREQPERPAVEDFVQLRLGPLGGGGHPGVAHFGAAVIVLRRAARLGKQRGVGRQHGFDLDRLQPQGDHRRIELELAESFLEQADQVRFVPCRFGQHDLQRRGRNRRAAAFMFQVQRERAHGLLHGGQPAHQLHDQAGRAVQQRLRVFDAVESFHTRGKLQWRLDPFEHLGRFAVGAVERGQQVLVRAAQQARARQAAQRAEVARADVGEPAMERHGGRDQLARQGVQALLHALHRRHAPARDLALAAFGARQQPGAFGRGRRAQLQGKAERGHAAQHAQAQRMGTLEQGEAGAHVQQQRPVFLVRDLGRVLHQRRGDGVQGQRFLVGGAFEYRGVGRDGRHAAAAHARAHAGLRGLVRHGQHQPMLDDDHGRGLRPARSLRFERQQRQGNENGLVAMRALALDNVHRHAAEGRAQRQPQRRRRGIGPGRDGAHQPQPGVGALGRQVQAAQRLGPHIGLPQHHCTARAVLEDLLGRPQRVRTAGRLEPQQVAVVEAPGTACHGVRQIRRLDQRHALAQGQAGQHGFEQLHFADAVLLDQQFHQRRARPAGIGQLGVEPRVAGGAGGGARNGQLAGAPDIPHGQAASLGGCGGDGAEMQGRFSCRADIASSEKNREKFSVPKTRIVTPALDGGGGDRGGVAVQRIVQEAREADHNRQQADKGKIMIMNHPIRRSLLIAAIYLLTAVVLNKLRQHHVVSAEMVVRMMGVLMGSVVLISANTIPKRLLPLARLSRDPGREQNLRRLSGWALVLSGLGYALAPITVASTVAICLLAPAVLVVAGIIARCAWDAATPLKRAAFERMADS</sequence>
<evidence type="ECO:0000256" key="1">
    <source>
        <dbReference type="SAM" id="MobiDB-lite"/>
    </source>
</evidence>
<accession>A0A699GFI2</accession>
<keyword evidence="2" id="KW-1133">Transmembrane helix</keyword>
<evidence type="ECO:0000313" key="3">
    <source>
        <dbReference type="EMBL" id="GEU28502.1"/>
    </source>
</evidence>
<keyword evidence="2" id="KW-0812">Transmembrane</keyword>